<dbReference type="Pfam" id="PF11905">
    <property type="entry name" value="DUF3425"/>
    <property type="match status" value="1"/>
</dbReference>
<accession>A0A179G0J6</accession>
<dbReference type="AlphaFoldDB" id="A0A179G0J6"/>
<keyword evidence="3" id="KW-1185">Reference proteome</keyword>
<dbReference type="GeneID" id="28847166"/>
<dbReference type="CDD" id="cd14688">
    <property type="entry name" value="bZIP_YAP"/>
    <property type="match status" value="1"/>
</dbReference>
<dbReference type="PANTHER" id="PTHR38116:SF9">
    <property type="entry name" value="BZIP DOMAIN-CONTAINING PROTEIN"/>
    <property type="match status" value="1"/>
</dbReference>
<feature type="region of interest" description="Disordered" evidence="1">
    <location>
        <begin position="1"/>
        <end position="85"/>
    </location>
</feature>
<protein>
    <recommendedName>
        <fullName evidence="4">BZIP domain-containing protein</fullName>
    </recommendedName>
</protein>
<feature type="compositionally biased region" description="Low complexity" evidence="1">
    <location>
        <begin position="177"/>
        <end position="187"/>
    </location>
</feature>
<feature type="region of interest" description="Disordered" evidence="1">
    <location>
        <begin position="151"/>
        <end position="187"/>
    </location>
</feature>
<comment type="caution">
    <text evidence="2">The sequence shown here is derived from an EMBL/GenBank/DDBJ whole genome shotgun (WGS) entry which is preliminary data.</text>
</comment>
<name>A0A179G0J6_METCM</name>
<evidence type="ECO:0000313" key="3">
    <source>
        <dbReference type="Proteomes" id="UP000078397"/>
    </source>
</evidence>
<dbReference type="OrthoDB" id="2245989at2759"/>
<dbReference type="STRING" id="1380566.A0A179G0J6"/>
<sequence>MGDKSNSSSSSSRPRTRQRIYKPPPPLEVPDIEEDAAERKRILNVLAQRRYREKKRQKRMRDNGSSKESTSQEPDDDNSQSGQDVPIDMIEPVETVIQSPSAMFGIGIDMCFTNWDMLTDPTLPTMMGDSSTAYHDYLATSSSAVATATTMTADSNDDGQRSTLPSSTTMSNVMFGSPPSLDSMSNSSSDVSFPDSYLLPVHELTLLRAMLRIADRLGCKGQLWSLDALSPFNQGIATPSHQLPTAWRPTPSQVLIPHHPLFDFLPWPSVRDKIIGILSLPDDARPPSASGPLALVNFAYDFEDNAEGVRIYGSDPYDPACWEVGQVLFQRWWFLFDRDIIDTSNRWRRLRGAPPLALTAAGNETTGVS</sequence>
<evidence type="ECO:0008006" key="4">
    <source>
        <dbReference type="Google" id="ProtNLM"/>
    </source>
</evidence>
<dbReference type="InterPro" id="IPR021833">
    <property type="entry name" value="DUF3425"/>
</dbReference>
<dbReference type="Proteomes" id="UP000078397">
    <property type="component" value="Unassembled WGS sequence"/>
</dbReference>
<gene>
    <name evidence="2" type="ORF">VFPPC_03700</name>
</gene>
<feature type="compositionally biased region" description="Low complexity" evidence="1">
    <location>
        <begin position="1"/>
        <end position="12"/>
    </location>
</feature>
<reference evidence="2 3" key="1">
    <citation type="journal article" date="2016" name="PLoS Pathog.">
        <title>Biosynthesis of antibiotic leucinostatins in bio-control fungus Purpureocillium lilacinum and their inhibition on phytophthora revealed by genome mining.</title>
        <authorList>
            <person name="Wang G."/>
            <person name="Liu Z."/>
            <person name="Lin R."/>
            <person name="Li E."/>
            <person name="Mao Z."/>
            <person name="Ling J."/>
            <person name="Yang Y."/>
            <person name="Yin W.B."/>
            <person name="Xie B."/>
        </authorList>
    </citation>
    <scope>NUCLEOTIDE SEQUENCE [LARGE SCALE GENOMIC DNA]</scope>
    <source>
        <strain evidence="2">170</strain>
    </source>
</reference>
<evidence type="ECO:0000256" key="1">
    <source>
        <dbReference type="SAM" id="MobiDB-lite"/>
    </source>
</evidence>
<evidence type="ECO:0000313" key="2">
    <source>
        <dbReference type="EMBL" id="OAQ71395.1"/>
    </source>
</evidence>
<dbReference type="EMBL" id="LSBJ02000002">
    <property type="protein sequence ID" value="OAQ71395.1"/>
    <property type="molecule type" value="Genomic_DNA"/>
</dbReference>
<feature type="compositionally biased region" description="Polar residues" evidence="1">
    <location>
        <begin position="161"/>
        <end position="174"/>
    </location>
</feature>
<organism evidence="2 3">
    <name type="scientific">Pochonia chlamydosporia 170</name>
    <dbReference type="NCBI Taxonomy" id="1380566"/>
    <lineage>
        <taxon>Eukaryota</taxon>
        <taxon>Fungi</taxon>
        <taxon>Dikarya</taxon>
        <taxon>Ascomycota</taxon>
        <taxon>Pezizomycotina</taxon>
        <taxon>Sordariomycetes</taxon>
        <taxon>Hypocreomycetidae</taxon>
        <taxon>Hypocreales</taxon>
        <taxon>Clavicipitaceae</taxon>
        <taxon>Pochonia</taxon>
    </lineage>
</organism>
<feature type="compositionally biased region" description="Basic residues" evidence="1">
    <location>
        <begin position="49"/>
        <end position="59"/>
    </location>
</feature>
<dbReference type="PANTHER" id="PTHR38116">
    <property type="entry name" value="CHROMOSOME 7, WHOLE GENOME SHOTGUN SEQUENCE"/>
    <property type="match status" value="1"/>
</dbReference>
<dbReference type="KEGG" id="pchm:VFPPC_03700"/>
<dbReference type="RefSeq" id="XP_018147932.1">
    <property type="nucleotide sequence ID" value="XM_018283172.1"/>
</dbReference>
<proteinExistence type="predicted"/>